<dbReference type="NCBIfam" id="TIGR00360">
    <property type="entry name" value="ComEC_N-term"/>
    <property type="match status" value="1"/>
</dbReference>
<reference evidence="8" key="1">
    <citation type="journal article" date="2021" name="PeerJ">
        <title>Extensive microbial diversity within the chicken gut microbiome revealed by metagenomics and culture.</title>
        <authorList>
            <person name="Gilroy R."/>
            <person name="Ravi A."/>
            <person name="Getino M."/>
            <person name="Pursley I."/>
            <person name="Horton D.L."/>
            <person name="Alikhan N.F."/>
            <person name="Baker D."/>
            <person name="Gharbi K."/>
            <person name="Hall N."/>
            <person name="Watson M."/>
            <person name="Adriaenssens E.M."/>
            <person name="Foster-Nyarko E."/>
            <person name="Jarju S."/>
            <person name="Secka A."/>
            <person name="Antonio M."/>
            <person name="Oren A."/>
            <person name="Chaudhuri R.R."/>
            <person name="La Ragione R."/>
            <person name="Hildebrand F."/>
            <person name="Pallen M.J."/>
        </authorList>
    </citation>
    <scope>NUCLEOTIDE SEQUENCE</scope>
    <source>
        <strain evidence="8">CHK187-5294</strain>
    </source>
</reference>
<evidence type="ECO:0000313" key="9">
    <source>
        <dbReference type="Proteomes" id="UP000824132"/>
    </source>
</evidence>
<feature type="transmembrane region" description="Helical" evidence="6">
    <location>
        <begin position="21"/>
        <end position="39"/>
    </location>
</feature>
<feature type="transmembrane region" description="Helical" evidence="6">
    <location>
        <begin position="514"/>
        <end position="535"/>
    </location>
</feature>
<feature type="transmembrane region" description="Helical" evidence="6">
    <location>
        <begin position="76"/>
        <end position="99"/>
    </location>
</feature>
<gene>
    <name evidence="8" type="ORF">H9727_07875</name>
</gene>
<dbReference type="InterPro" id="IPR004477">
    <property type="entry name" value="ComEC_N"/>
</dbReference>
<evidence type="ECO:0000256" key="6">
    <source>
        <dbReference type="SAM" id="Phobius"/>
    </source>
</evidence>
<feature type="transmembrane region" description="Helical" evidence="6">
    <location>
        <begin position="425"/>
        <end position="451"/>
    </location>
</feature>
<feature type="transmembrane region" description="Helical" evidence="6">
    <location>
        <begin position="482"/>
        <end position="502"/>
    </location>
</feature>
<evidence type="ECO:0000256" key="2">
    <source>
        <dbReference type="ARBA" id="ARBA00022475"/>
    </source>
</evidence>
<keyword evidence="4 6" id="KW-1133">Transmembrane helix</keyword>
<dbReference type="PANTHER" id="PTHR30619:SF1">
    <property type="entry name" value="RECOMBINATION PROTEIN 2"/>
    <property type="match status" value="1"/>
</dbReference>
<keyword evidence="5 6" id="KW-0472">Membrane</keyword>
<keyword evidence="2" id="KW-1003">Cell membrane</keyword>
<dbReference type="InterPro" id="IPR052159">
    <property type="entry name" value="Competence_DNA_uptake"/>
</dbReference>
<evidence type="ECO:0000259" key="7">
    <source>
        <dbReference type="Pfam" id="PF03772"/>
    </source>
</evidence>
<evidence type="ECO:0000256" key="3">
    <source>
        <dbReference type="ARBA" id="ARBA00022692"/>
    </source>
</evidence>
<evidence type="ECO:0000256" key="4">
    <source>
        <dbReference type="ARBA" id="ARBA00022989"/>
    </source>
</evidence>
<accession>A0A9D2IEL4</accession>
<proteinExistence type="predicted"/>
<evidence type="ECO:0000256" key="5">
    <source>
        <dbReference type="ARBA" id="ARBA00023136"/>
    </source>
</evidence>
<comment type="subcellular location">
    <subcellularLocation>
        <location evidence="1">Cell membrane</location>
        <topology evidence="1">Multi-pass membrane protein</topology>
    </subcellularLocation>
</comment>
<reference evidence="8" key="2">
    <citation type="submission" date="2021-04" db="EMBL/GenBank/DDBJ databases">
        <authorList>
            <person name="Gilroy R."/>
        </authorList>
    </citation>
    <scope>NUCLEOTIDE SEQUENCE</scope>
    <source>
        <strain evidence="8">CHK187-5294</strain>
    </source>
</reference>
<dbReference type="Pfam" id="PF03772">
    <property type="entry name" value="Competence"/>
    <property type="match status" value="1"/>
</dbReference>
<feature type="transmembrane region" description="Helical" evidence="6">
    <location>
        <begin position="294"/>
        <end position="310"/>
    </location>
</feature>
<feature type="transmembrane region" description="Helical" evidence="6">
    <location>
        <begin position="342"/>
        <end position="359"/>
    </location>
</feature>
<sequence length="737" mass="78222">MMAEAGENGKKSRLFTGERVVNFRPVFLLALAAACAAFSARFSGWYSLLSALPVTAAAAAVALLKRKGALRRGRRFGMRGAAVFIALLAIVFCGTAAGFQLVREGYEGAPAFDGECYIAGTVHEANAYDYGYRLTLKDVQVMNGDGYFSAEYKMYAYVSGGEHVPAGTRVRFFAEIETMDFFAYGEVNSYPVLDGVKYRAFVGAENVEYAGKSFDLFGSVRDALRGALFSGMEEEQAGVAYAMLTGDSGLIDEGMLDSFRYGGTAHVFAVSGLHIGVVYGLLSALMKKLRAKPFVRLPVIAAVLVFYAGVCGFSPSSVRAMIMCLALSFAGAVGLKYDALNSVSLAALCVLLVNPVYFYQVGFRLSVAAAGGIIVLGGSLSRLLARVPHMPGKLASAVGVSVSAQAATFPILLDSFGYISALGMLLNLVFVPLASFVYSVLFVCAAASCIFPFAARALLWLPQVLLVLTELPVLAFDWKALLIGGFSFGGWALVWFGLCFLLSDKINLRPIPKGVAAALLCTALTAGMVFANAPLPGACVEIYARYGTNFVRIECGGENYLVLTGVPDPTEAERYFLREGIEGVDGVFLACDAQSADGALAALLQSAGVERAYIDAASGYEYGFSETDVFKEEGAFAAGGVFAEFVGGEAVLLRIGGARVLVAGVGTATDGFCKADILIAENYSPGLYAMCLPSLEIYFEKTPAKLDIYDTGGLQISVKDDIISCKGRNVDHEVRIV</sequence>
<evidence type="ECO:0000256" key="1">
    <source>
        <dbReference type="ARBA" id="ARBA00004651"/>
    </source>
</evidence>
<feature type="domain" description="ComEC/Rec2-related protein" evidence="7">
    <location>
        <begin position="243"/>
        <end position="502"/>
    </location>
</feature>
<evidence type="ECO:0000313" key="8">
    <source>
        <dbReference type="EMBL" id="HIZ04186.1"/>
    </source>
</evidence>
<dbReference type="GO" id="GO:0005886">
    <property type="term" value="C:plasma membrane"/>
    <property type="evidence" value="ECO:0007669"/>
    <property type="project" value="UniProtKB-SubCell"/>
</dbReference>
<protein>
    <submittedName>
        <fullName evidence="8">ComEC/Rec2 family competence protein</fullName>
    </submittedName>
</protein>
<dbReference type="EMBL" id="DXCL01000046">
    <property type="protein sequence ID" value="HIZ04186.1"/>
    <property type="molecule type" value="Genomic_DNA"/>
</dbReference>
<feature type="transmembrane region" description="Helical" evidence="6">
    <location>
        <begin position="45"/>
        <end position="64"/>
    </location>
</feature>
<organism evidence="8 9">
    <name type="scientific">Candidatus Borkfalkia avistercoris</name>
    <dbReference type="NCBI Taxonomy" id="2838504"/>
    <lineage>
        <taxon>Bacteria</taxon>
        <taxon>Bacillati</taxon>
        <taxon>Bacillota</taxon>
        <taxon>Clostridia</taxon>
        <taxon>Christensenellales</taxon>
        <taxon>Christensenellaceae</taxon>
        <taxon>Candidatus Borkfalkia</taxon>
    </lineage>
</organism>
<name>A0A9D2IEL4_9FIRM</name>
<dbReference type="PANTHER" id="PTHR30619">
    <property type="entry name" value="DNA INTERNALIZATION/COMPETENCE PROTEIN COMEC/REC2"/>
    <property type="match status" value="1"/>
</dbReference>
<comment type="caution">
    <text evidence="8">The sequence shown here is derived from an EMBL/GenBank/DDBJ whole genome shotgun (WGS) entry which is preliminary data.</text>
</comment>
<feature type="transmembrane region" description="Helical" evidence="6">
    <location>
        <begin position="263"/>
        <end position="282"/>
    </location>
</feature>
<keyword evidence="3 6" id="KW-0812">Transmembrane</keyword>
<dbReference type="AlphaFoldDB" id="A0A9D2IEL4"/>
<feature type="transmembrane region" description="Helical" evidence="6">
    <location>
        <begin position="365"/>
        <end position="385"/>
    </location>
</feature>
<dbReference type="Proteomes" id="UP000824132">
    <property type="component" value="Unassembled WGS sequence"/>
</dbReference>